<dbReference type="AlphaFoldDB" id="A0A8T0QID9"/>
<keyword evidence="2" id="KW-1185">Reference proteome</keyword>
<sequence>MDGGGEDGKQQPHLVLAHKLFLLSHPDVDNLAKDRPPRRRSHDMAALYESLAADGMLEMDAALLAKMCARIDEIRKFNEK</sequence>
<organism evidence="1 2">
    <name type="scientific">Panicum virgatum</name>
    <name type="common">Blackwell switchgrass</name>
    <dbReference type="NCBI Taxonomy" id="38727"/>
    <lineage>
        <taxon>Eukaryota</taxon>
        <taxon>Viridiplantae</taxon>
        <taxon>Streptophyta</taxon>
        <taxon>Embryophyta</taxon>
        <taxon>Tracheophyta</taxon>
        <taxon>Spermatophyta</taxon>
        <taxon>Magnoliopsida</taxon>
        <taxon>Liliopsida</taxon>
        <taxon>Poales</taxon>
        <taxon>Poaceae</taxon>
        <taxon>PACMAD clade</taxon>
        <taxon>Panicoideae</taxon>
        <taxon>Panicodae</taxon>
        <taxon>Paniceae</taxon>
        <taxon>Panicinae</taxon>
        <taxon>Panicum</taxon>
        <taxon>Panicum sect. Hiantes</taxon>
    </lineage>
</organism>
<gene>
    <name evidence="1" type="ORF">PVAP13_7NG420501</name>
</gene>
<reference evidence="1" key="1">
    <citation type="submission" date="2020-05" db="EMBL/GenBank/DDBJ databases">
        <title>WGS assembly of Panicum virgatum.</title>
        <authorList>
            <person name="Lovell J.T."/>
            <person name="Jenkins J."/>
            <person name="Shu S."/>
            <person name="Juenger T.E."/>
            <person name="Schmutz J."/>
        </authorList>
    </citation>
    <scope>NUCLEOTIDE SEQUENCE</scope>
    <source>
        <strain evidence="1">AP13</strain>
    </source>
</reference>
<accession>A0A8T0QID9</accession>
<comment type="caution">
    <text evidence="1">The sequence shown here is derived from an EMBL/GenBank/DDBJ whole genome shotgun (WGS) entry which is preliminary data.</text>
</comment>
<name>A0A8T0QID9_PANVG</name>
<dbReference type="Proteomes" id="UP000823388">
    <property type="component" value="Chromosome 7N"/>
</dbReference>
<proteinExistence type="predicted"/>
<evidence type="ECO:0000313" key="1">
    <source>
        <dbReference type="EMBL" id="KAG2569924.1"/>
    </source>
</evidence>
<protein>
    <submittedName>
        <fullName evidence="1">Uncharacterized protein</fullName>
    </submittedName>
</protein>
<dbReference type="EMBL" id="CM029050">
    <property type="protein sequence ID" value="KAG2569924.1"/>
    <property type="molecule type" value="Genomic_DNA"/>
</dbReference>
<evidence type="ECO:0000313" key="2">
    <source>
        <dbReference type="Proteomes" id="UP000823388"/>
    </source>
</evidence>